<evidence type="ECO:0000313" key="6">
    <source>
        <dbReference type="Proteomes" id="UP001500067"/>
    </source>
</evidence>
<gene>
    <name evidence="5" type="ORF">GCM10023093_13270</name>
</gene>
<dbReference type="SMART" id="SM00534">
    <property type="entry name" value="MUTSac"/>
    <property type="match status" value="1"/>
</dbReference>
<dbReference type="SUPFAM" id="SSF48334">
    <property type="entry name" value="DNA repair protein MutS, domain III"/>
    <property type="match status" value="1"/>
</dbReference>
<keyword evidence="3" id="KW-0238">DNA-binding</keyword>
<organism evidence="5 6">
    <name type="scientific">Nemorincola caseinilytica</name>
    <dbReference type="NCBI Taxonomy" id="2054315"/>
    <lineage>
        <taxon>Bacteria</taxon>
        <taxon>Pseudomonadati</taxon>
        <taxon>Bacteroidota</taxon>
        <taxon>Chitinophagia</taxon>
        <taxon>Chitinophagales</taxon>
        <taxon>Chitinophagaceae</taxon>
        <taxon>Nemorincola</taxon>
    </lineage>
</organism>
<accession>A0ABP8ND56</accession>
<dbReference type="RefSeq" id="WP_345080442.1">
    <property type="nucleotide sequence ID" value="NZ_BAABFA010000009.1"/>
</dbReference>
<dbReference type="PANTHER" id="PTHR11361:SF99">
    <property type="entry name" value="DNA MISMATCH REPAIR PROTEIN"/>
    <property type="match status" value="1"/>
</dbReference>
<name>A0ABP8ND56_9BACT</name>
<evidence type="ECO:0000256" key="1">
    <source>
        <dbReference type="ARBA" id="ARBA00022741"/>
    </source>
</evidence>
<dbReference type="Gene3D" id="1.10.1420.10">
    <property type="match status" value="1"/>
</dbReference>
<dbReference type="SUPFAM" id="SSF52540">
    <property type="entry name" value="P-loop containing nucleoside triphosphate hydrolases"/>
    <property type="match status" value="1"/>
</dbReference>
<evidence type="ECO:0000256" key="3">
    <source>
        <dbReference type="ARBA" id="ARBA00023125"/>
    </source>
</evidence>
<dbReference type="EMBL" id="BAABFA010000009">
    <property type="protein sequence ID" value="GAA4463911.1"/>
    <property type="molecule type" value="Genomic_DNA"/>
</dbReference>
<evidence type="ECO:0000256" key="2">
    <source>
        <dbReference type="ARBA" id="ARBA00022840"/>
    </source>
</evidence>
<evidence type="ECO:0000259" key="4">
    <source>
        <dbReference type="SMART" id="SM00534"/>
    </source>
</evidence>
<feature type="domain" description="DNA mismatch repair proteins mutS family" evidence="4">
    <location>
        <begin position="268"/>
        <end position="454"/>
    </location>
</feature>
<dbReference type="Pfam" id="PF00488">
    <property type="entry name" value="MutS_V"/>
    <property type="match status" value="1"/>
</dbReference>
<keyword evidence="1" id="KW-0547">Nucleotide-binding</keyword>
<comment type="caution">
    <text evidence="5">The sequence shown here is derived from an EMBL/GenBank/DDBJ whole genome shotgun (WGS) entry which is preliminary data.</text>
</comment>
<sequence>MPGETPHARIIFMQNDKTTLRDLAVFPTDGSEGIFSLIDRTTTQEGREALRRHVLQPPGDHERLAGVQAAVQFWCANAHLWPTGISNGTLVMLEKFFESADNTSMPPKGFAGMIAHGLQKIFNKREYFFTKFSLSHLSDFLKGCQALAAIADRQDVPPLLLRELQAIKDELAHRLTDAITGISEGTPFPELSQLQYKARREMKNTTYRLIAIYARLDAWQAMARATTEHGWTFPQLLPELPVCLEATGIYHPLLHTPVAYDVAFGQARNFMLLTGANMSGKTTFLRSLGIGSLLAHLGMGVPAAGLRTSFMQGIITNMHAEDNILKGESYFFAEVQRMKQIARQLGQQRPHLALMDELFKGTNVHDAYECTKAVVDGLMNHPNHIMALSTHLYEVAQVFNGDSRILFYHFVTNISAAGQYVFTYKLREGISNDRIGYLILQQEGVIDMLRNHSQQ</sequence>
<dbReference type="InterPro" id="IPR036187">
    <property type="entry name" value="DNA_mismatch_repair_MutS_sf"/>
</dbReference>
<protein>
    <submittedName>
        <fullName evidence="5">MutS family DNA mismatch repair protein</fullName>
    </submittedName>
</protein>
<dbReference type="InterPro" id="IPR045076">
    <property type="entry name" value="MutS"/>
</dbReference>
<keyword evidence="2" id="KW-0067">ATP-binding</keyword>
<dbReference type="InterPro" id="IPR027417">
    <property type="entry name" value="P-loop_NTPase"/>
</dbReference>
<dbReference type="PANTHER" id="PTHR11361">
    <property type="entry name" value="DNA MISMATCH REPAIR PROTEIN MUTS FAMILY MEMBER"/>
    <property type="match status" value="1"/>
</dbReference>
<evidence type="ECO:0000313" key="5">
    <source>
        <dbReference type="EMBL" id="GAA4463911.1"/>
    </source>
</evidence>
<proteinExistence type="predicted"/>
<dbReference type="Proteomes" id="UP001500067">
    <property type="component" value="Unassembled WGS sequence"/>
</dbReference>
<keyword evidence="6" id="KW-1185">Reference proteome</keyword>
<reference evidence="6" key="1">
    <citation type="journal article" date="2019" name="Int. J. Syst. Evol. Microbiol.">
        <title>The Global Catalogue of Microorganisms (GCM) 10K type strain sequencing project: providing services to taxonomists for standard genome sequencing and annotation.</title>
        <authorList>
            <consortium name="The Broad Institute Genomics Platform"/>
            <consortium name="The Broad Institute Genome Sequencing Center for Infectious Disease"/>
            <person name="Wu L."/>
            <person name="Ma J."/>
        </authorList>
    </citation>
    <scope>NUCLEOTIDE SEQUENCE [LARGE SCALE GENOMIC DNA]</scope>
    <source>
        <strain evidence="6">JCM 32105</strain>
    </source>
</reference>
<dbReference type="Gene3D" id="3.40.50.300">
    <property type="entry name" value="P-loop containing nucleotide triphosphate hydrolases"/>
    <property type="match status" value="1"/>
</dbReference>
<dbReference type="InterPro" id="IPR000432">
    <property type="entry name" value="DNA_mismatch_repair_MutS_C"/>
</dbReference>